<proteinExistence type="predicted"/>
<name>A0A820DJI3_9BILA</name>
<dbReference type="Proteomes" id="UP000663845">
    <property type="component" value="Unassembled WGS sequence"/>
</dbReference>
<feature type="region of interest" description="Disordered" evidence="1">
    <location>
        <begin position="93"/>
        <end position="113"/>
    </location>
</feature>
<evidence type="ECO:0000256" key="1">
    <source>
        <dbReference type="SAM" id="MobiDB-lite"/>
    </source>
</evidence>
<comment type="caution">
    <text evidence="3">The sequence shown here is derived from an EMBL/GenBank/DDBJ whole genome shotgun (WGS) entry which is preliminary data.</text>
</comment>
<sequence>MTRAMTTSNKPDTFLVGHARRMRGCRMQQKQQDPNEYRKRVNTQKREYRLRMRTQILSECQRSQTIQSIHKTRIANRQRQRRYRLQRSYERKTLQQEKDRNYRRLKRHPQEPSQAIENVENQVSNVDTVIETASDYDSVESVFYTFLFEHDS</sequence>
<dbReference type="AlphaFoldDB" id="A0A820DJI3"/>
<evidence type="ECO:0000313" key="3">
    <source>
        <dbReference type="EMBL" id="CAF4232763.1"/>
    </source>
</evidence>
<dbReference type="Proteomes" id="UP000663844">
    <property type="component" value="Unassembled WGS sequence"/>
</dbReference>
<evidence type="ECO:0000313" key="4">
    <source>
        <dbReference type="Proteomes" id="UP000663844"/>
    </source>
</evidence>
<protein>
    <submittedName>
        <fullName evidence="3">Uncharacterized protein</fullName>
    </submittedName>
</protein>
<reference evidence="3" key="1">
    <citation type="submission" date="2021-02" db="EMBL/GenBank/DDBJ databases">
        <authorList>
            <person name="Nowell W R."/>
        </authorList>
    </citation>
    <scope>NUCLEOTIDE SEQUENCE</scope>
</reference>
<dbReference type="EMBL" id="CAJOAZ010011172">
    <property type="protein sequence ID" value="CAF4232763.1"/>
    <property type="molecule type" value="Genomic_DNA"/>
</dbReference>
<organism evidence="3 4">
    <name type="scientific">Adineta steineri</name>
    <dbReference type="NCBI Taxonomy" id="433720"/>
    <lineage>
        <taxon>Eukaryota</taxon>
        <taxon>Metazoa</taxon>
        <taxon>Spiralia</taxon>
        <taxon>Gnathifera</taxon>
        <taxon>Rotifera</taxon>
        <taxon>Eurotatoria</taxon>
        <taxon>Bdelloidea</taxon>
        <taxon>Adinetida</taxon>
        <taxon>Adinetidae</taxon>
        <taxon>Adineta</taxon>
    </lineage>
</organism>
<accession>A0A820DJI3</accession>
<feature type="compositionally biased region" description="Basic and acidic residues" evidence="1">
    <location>
        <begin position="93"/>
        <end position="102"/>
    </location>
</feature>
<evidence type="ECO:0000313" key="2">
    <source>
        <dbReference type="EMBL" id="CAF1472143.1"/>
    </source>
</evidence>
<dbReference type="EMBL" id="CAJNOG010001803">
    <property type="protein sequence ID" value="CAF1472143.1"/>
    <property type="molecule type" value="Genomic_DNA"/>
</dbReference>
<gene>
    <name evidence="2" type="ORF">JYZ213_LOCUS41873</name>
    <name evidence="3" type="ORF">OXD698_LOCUS42492</name>
</gene>